<evidence type="ECO:0000313" key="4">
    <source>
        <dbReference type="Proteomes" id="UP000284706"/>
    </source>
</evidence>
<dbReference type="InParanoid" id="A0A409VLB2"/>
<evidence type="ECO:0000313" key="3">
    <source>
        <dbReference type="EMBL" id="PPQ67023.1"/>
    </source>
</evidence>
<feature type="compositionally biased region" description="Pro residues" evidence="2">
    <location>
        <begin position="209"/>
        <end position="219"/>
    </location>
</feature>
<organism evidence="3 4">
    <name type="scientific">Gymnopilus dilepis</name>
    <dbReference type="NCBI Taxonomy" id="231916"/>
    <lineage>
        <taxon>Eukaryota</taxon>
        <taxon>Fungi</taxon>
        <taxon>Dikarya</taxon>
        <taxon>Basidiomycota</taxon>
        <taxon>Agaricomycotina</taxon>
        <taxon>Agaricomycetes</taxon>
        <taxon>Agaricomycetidae</taxon>
        <taxon>Agaricales</taxon>
        <taxon>Agaricineae</taxon>
        <taxon>Hymenogastraceae</taxon>
        <taxon>Gymnopilus</taxon>
    </lineage>
</organism>
<feature type="region of interest" description="Disordered" evidence="2">
    <location>
        <begin position="748"/>
        <end position="782"/>
    </location>
</feature>
<feature type="region of interest" description="Disordered" evidence="2">
    <location>
        <begin position="647"/>
        <end position="675"/>
    </location>
</feature>
<keyword evidence="1" id="KW-0175">Coiled coil</keyword>
<feature type="compositionally biased region" description="Polar residues" evidence="2">
    <location>
        <begin position="414"/>
        <end position="430"/>
    </location>
</feature>
<reference evidence="3 4" key="1">
    <citation type="journal article" date="2018" name="Evol. Lett.">
        <title>Horizontal gene cluster transfer increased hallucinogenic mushroom diversity.</title>
        <authorList>
            <person name="Reynolds H.T."/>
            <person name="Vijayakumar V."/>
            <person name="Gluck-Thaler E."/>
            <person name="Korotkin H.B."/>
            <person name="Matheny P.B."/>
            <person name="Slot J.C."/>
        </authorList>
    </citation>
    <scope>NUCLEOTIDE SEQUENCE [LARGE SCALE GENOMIC DNA]</scope>
    <source>
        <strain evidence="3 4">SRW20</strain>
    </source>
</reference>
<feature type="compositionally biased region" description="Low complexity" evidence="2">
    <location>
        <begin position="125"/>
        <end position="149"/>
    </location>
</feature>
<sequence>MSHHDRLRDLLDQRSSRALVRPSYSDCEDTPSLYSPTAFSPVYDLPPTMHDLHHDPRPSYPAEPYEDDSDLEPSTRMSYLGPKMRFHSRAPWELEDDPLDEAPEPDENPRHFASGFPFSRATGQRPSTPGSSSPRPSYSSRPSVDSSHSQLPPKRSFETINSQITHPRGALYALAQESLSTNSLARSTARPKESLTSKFSLGRLRPEPEPPVEPLPPSPIHGRFPPSLRGYEQPNLSFDTIPPSNPHDPYSSRSHTISAKESMHPYANPDLVSTYSEDQESVDDEHSTLDYTPPLRHDSVTTVTETFSTASMMRTTSRSTQSPEGPSASKARAASIQAKNISSPVSVVVPAQRVDNSVQLPPGVNNLPGWTERNAPPTFSLISLEEARAQRSRTSTVNGPSRMSTSSGISNSSTPFPGSSQSGHGQTTEPSTFVNIASRARGRSISAGAKAKNAIQTIVSPPKPERRESEPAVPLAQAASGPPGKSLKHKKSGFMRLFNGGKSQDKDNQEAPPPVPALPDIASSSQPLPRTPRSPTHRIPVPSLSPSLSELASAQSSDSLPEPHPWRAPGGQRRLPPTLSINTIHEGPSRSSTSAVGDRPSNNLLQRPWHDEQPQSAPPVITEFPALKLRPVSTLFSAFSDHLVTPDSRLSAETSDGTEVVTPRSPSPNELISPITSNSYSRISQDQLPIKSVQSGDQAAVKALQEQLVSAKAAWQKQIWELEGQVRDLKAELAEVKGENSDEYCDACGRGKKPSPPPSIGGVVNRPRARTATSTRFGHPLP</sequence>
<name>A0A409VLB2_9AGAR</name>
<feature type="compositionally biased region" description="Acidic residues" evidence="2">
    <location>
        <begin position="94"/>
        <end position="106"/>
    </location>
</feature>
<feature type="region of interest" description="Disordered" evidence="2">
    <location>
        <begin position="1"/>
        <end position="79"/>
    </location>
</feature>
<feature type="region of interest" description="Disordered" evidence="2">
    <location>
        <begin position="312"/>
        <end position="335"/>
    </location>
</feature>
<feature type="compositionally biased region" description="Low complexity" evidence="2">
    <location>
        <begin position="312"/>
        <end position="322"/>
    </location>
</feature>
<dbReference type="Proteomes" id="UP000284706">
    <property type="component" value="Unassembled WGS sequence"/>
</dbReference>
<protein>
    <submittedName>
        <fullName evidence="3">Uncharacterized protein</fullName>
    </submittedName>
</protein>
<feature type="region of interest" description="Disordered" evidence="2">
    <location>
        <begin position="390"/>
        <end position="430"/>
    </location>
</feature>
<feature type="coiled-coil region" evidence="1">
    <location>
        <begin position="712"/>
        <end position="739"/>
    </location>
</feature>
<feature type="compositionally biased region" description="Low complexity" evidence="2">
    <location>
        <begin position="542"/>
        <end position="560"/>
    </location>
</feature>
<proteinExistence type="predicted"/>
<feature type="compositionally biased region" description="Basic and acidic residues" evidence="2">
    <location>
        <begin position="1"/>
        <end position="15"/>
    </location>
</feature>
<evidence type="ECO:0000256" key="1">
    <source>
        <dbReference type="SAM" id="Coils"/>
    </source>
</evidence>
<evidence type="ECO:0000256" key="2">
    <source>
        <dbReference type="SAM" id="MobiDB-lite"/>
    </source>
</evidence>
<keyword evidence="4" id="KW-1185">Reference proteome</keyword>
<gene>
    <name evidence="3" type="ORF">CVT26_009920</name>
</gene>
<feature type="region of interest" description="Disordered" evidence="2">
    <location>
        <begin position="183"/>
        <end position="296"/>
    </location>
</feature>
<feature type="region of interest" description="Disordered" evidence="2">
    <location>
        <begin position="94"/>
        <end position="155"/>
    </location>
</feature>
<dbReference type="AlphaFoldDB" id="A0A409VLB2"/>
<accession>A0A409VLB2</accession>
<dbReference type="OrthoDB" id="2565072at2759"/>
<dbReference type="EMBL" id="NHYE01005615">
    <property type="protein sequence ID" value="PPQ67023.1"/>
    <property type="molecule type" value="Genomic_DNA"/>
</dbReference>
<feature type="compositionally biased region" description="Low complexity" evidence="2">
    <location>
        <begin position="401"/>
        <end position="413"/>
    </location>
</feature>
<feature type="region of interest" description="Disordered" evidence="2">
    <location>
        <begin position="445"/>
        <end position="618"/>
    </location>
</feature>
<feature type="compositionally biased region" description="Polar residues" evidence="2">
    <location>
        <begin position="579"/>
        <end position="605"/>
    </location>
</feature>
<comment type="caution">
    <text evidence="3">The sequence shown here is derived from an EMBL/GenBank/DDBJ whole genome shotgun (WGS) entry which is preliminary data.</text>
</comment>